<sequence length="166" mass="18163">MKSFVGYASAAFPFCRDQFARTATLCDIRHVVACFRSRIPQDLLHLYAEILDSSAFSAVVEESTGALAASRVGLSLLCGIGRTSIANLGKSYVNAWVKSACHVHPALKFAVSVGVTSNIGKAIFYVCTDAIDRSYCSLCSHISHENPLCCNPHSFRHHRRTRLAVR</sequence>
<dbReference type="AlphaFoldDB" id="A0A433QMS3"/>
<comment type="caution">
    <text evidence="1">The sequence shown here is derived from an EMBL/GenBank/DDBJ whole genome shotgun (WGS) entry which is preliminary data.</text>
</comment>
<reference evidence="1 2" key="1">
    <citation type="journal article" date="2018" name="New Phytol.">
        <title>Phylogenomics of Endogonaceae and evolution of mycorrhizas within Mucoromycota.</title>
        <authorList>
            <person name="Chang Y."/>
            <person name="Desiro A."/>
            <person name="Na H."/>
            <person name="Sandor L."/>
            <person name="Lipzen A."/>
            <person name="Clum A."/>
            <person name="Barry K."/>
            <person name="Grigoriev I.V."/>
            <person name="Martin F.M."/>
            <person name="Stajich J.E."/>
            <person name="Smith M.E."/>
            <person name="Bonito G."/>
            <person name="Spatafora J.W."/>
        </authorList>
    </citation>
    <scope>NUCLEOTIDE SEQUENCE [LARGE SCALE GENOMIC DNA]</scope>
    <source>
        <strain evidence="1 2">AD002</strain>
    </source>
</reference>
<organism evidence="1 2">
    <name type="scientific">Jimgerdemannia flammicorona</name>
    <dbReference type="NCBI Taxonomy" id="994334"/>
    <lineage>
        <taxon>Eukaryota</taxon>
        <taxon>Fungi</taxon>
        <taxon>Fungi incertae sedis</taxon>
        <taxon>Mucoromycota</taxon>
        <taxon>Mucoromycotina</taxon>
        <taxon>Endogonomycetes</taxon>
        <taxon>Endogonales</taxon>
        <taxon>Endogonaceae</taxon>
        <taxon>Jimgerdemannia</taxon>
    </lineage>
</organism>
<name>A0A433QMS3_9FUNG</name>
<dbReference type="EMBL" id="RBNJ01003304">
    <property type="protein sequence ID" value="RUS31086.1"/>
    <property type="molecule type" value="Genomic_DNA"/>
</dbReference>
<evidence type="ECO:0000313" key="2">
    <source>
        <dbReference type="Proteomes" id="UP000274822"/>
    </source>
</evidence>
<gene>
    <name evidence="1" type="ORF">BC938DRAFT_478492</name>
</gene>
<evidence type="ECO:0000313" key="1">
    <source>
        <dbReference type="EMBL" id="RUS31086.1"/>
    </source>
</evidence>
<dbReference type="Proteomes" id="UP000274822">
    <property type="component" value="Unassembled WGS sequence"/>
</dbReference>
<proteinExistence type="predicted"/>
<protein>
    <submittedName>
        <fullName evidence="1">Uncharacterized protein</fullName>
    </submittedName>
</protein>
<accession>A0A433QMS3</accession>
<keyword evidence="2" id="KW-1185">Reference proteome</keyword>